<feature type="compositionally biased region" description="Low complexity" evidence="1">
    <location>
        <begin position="474"/>
        <end position="483"/>
    </location>
</feature>
<feature type="compositionally biased region" description="Basic and acidic residues" evidence="1">
    <location>
        <begin position="707"/>
        <end position="727"/>
    </location>
</feature>
<name>A0A0G4FH63_9ALVE</name>
<organism evidence="2">
    <name type="scientific">Chromera velia CCMP2878</name>
    <dbReference type="NCBI Taxonomy" id="1169474"/>
    <lineage>
        <taxon>Eukaryota</taxon>
        <taxon>Sar</taxon>
        <taxon>Alveolata</taxon>
        <taxon>Colpodellida</taxon>
        <taxon>Chromeraceae</taxon>
        <taxon>Chromera</taxon>
    </lineage>
</organism>
<evidence type="ECO:0000313" key="2">
    <source>
        <dbReference type="EMBL" id="CEM12805.1"/>
    </source>
</evidence>
<sequence>MRSHTNGDSLLWLDFKGVLHITAAFGGVAEKRLDLGAPRGGGCPVEVGRLALPTGGGGDMSQIAAPSSAPYDRKRAAFNRRRLTFRIARSRATLGGVSQAGKNGDGETEAGGAPTESVRSLGRSMSCLQQQSHKTEPSAPTGRLQITDFLVMQAGLTPWALVAGSAEGTVLFAPQQWMSQATVYANSHKHSISALAARLHLVVSCDVSGTAILWDATEDPSPLEVFNTVELCRGHPLVSVPAPRKQTQQEADLEEMALSPRFSGAAAEQSGGNSQKHISAEDLSIVSAEVFLLSPPRHETTSPTVSPPKGALQRVQTFRDAAASAAMRGVSASRGFDEEMDLMRHKTDQLKGQTETERAREANKWKLSARKAAVDPTGKKALAAKVQLPILKARSGVSFKSEQRALGFTPSRRKQGGKWGELSPSSVSAASKAGRSVKGAPAVLFLCAGGSLVCAVPAGILSTRTAAHMAKQMGQQSSSTSGSPWEAAGSPSKSNTRHEQLLFQYHPERLARTLLTASSPGSFLAALMEARGGRGGSTIDLFGGSQDSFASLSSSASGSFVSSDANSDGEEGDPTPPPHDTQSGDAEGQEGGETVGRDKQESSAEVEDARRSLEKRVLARGLLPGSWWSWDALASECFLLTPSGHASVWKGPLPHFHKLTSFRLDPPTSADLNNTSLKRLRTSRSTSRAFNRSIGRRSKVSVASSRQIKDEKGTAVSASERKPDRRRPATAPQPPYAGGNRPLAVHAACVRRTGIWAVAWSSGWVQLLLSSGEVLAIVGGPRSIPTGPGSLCRQGTEAGQGRTAESSQGTQPGTRTETAAPPDGAAAGPPWPSAVVAQMELYRKSILREAVWGAVKQSVSQSVTQDSEQGRGKE</sequence>
<feature type="compositionally biased region" description="Low complexity" evidence="1">
    <location>
        <begin position="553"/>
        <end position="566"/>
    </location>
</feature>
<feature type="compositionally biased region" description="Low complexity" evidence="1">
    <location>
        <begin position="819"/>
        <end position="832"/>
    </location>
</feature>
<gene>
    <name evidence="2" type="ORF">Cvel_17001</name>
</gene>
<dbReference type="VEuPathDB" id="CryptoDB:Cvel_17001"/>
<evidence type="ECO:0000256" key="1">
    <source>
        <dbReference type="SAM" id="MobiDB-lite"/>
    </source>
</evidence>
<proteinExistence type="predicted"/>
<dbReference type="AlphaFoldDB" id="A0A0G4FH63"/>
<feature type="region of interest" description="Disordered" evidence="1">
    <location>
        <begin position="407"/>
        <end position="426"/>
    </location>
</feature>
<feature type="region of interest" description="Disordered" evidence="1">
    <location>
        <begin position="682"/>
        <end position="741"/>
    </location>
</feature>
<feature type="region of interest" description="Disordered" evidence="1">
    <location>
        <begin position="553"/>
        <end position="608"/>
    </location>
</feature>
<feature type="compositionally biased region" description="Polar residues" evidence="1">
    <location>
        <begin position="803"/>
        <end position="817"/>
    </location>
</feature>
<protein>
    <submittedName>
        <fullName evidence="2">Uncharacterized protein</fullName>
    </submittedName>
</protein>
<feature type="region of interest" description="Disordered" evidence="1">
    <location>
        <begin position="471"/>
        <end position="496"/>
    </location>
</feature>
<feature type="region of interest" description="Disordered" evidence="1">
    <location>
        <begin position="96"/>
        <end position="140"/>
    </location>
</feature>
<dbReference type="EMBL" id="CDMZ01000370">
    <property type="protein sequence ID" value="CEM12805.1"/>
    <property type="molecule type" value="Genomic_DNA"/>
</dbReference>
<accession>A0A0G4FH63</accession>
<feature type="region of interest" description="Disordered" evidence="1">
    <location>
        <begin position="782"/>
        <end position="832"/>
    </location>
</feature>
<feature type="compositionally biased region" description="Basic and acidic residues" evidence="1">
    <location>
        <begin position="595"/>
        <end position="608"/>
    </location>
</feature>
<reference evidence="2" key="1">
    <citation type="submission" date="2014-11" db="EMBL/GenBank/DDBJ databases">
        <authorList>
            <person name="Otto D Thomas"/>
            <person name="Naeem Raeece"/>
        </authorList>
    </citation>
    <scope>NUCLEOTIDE SEQUENCE</scope>
</reference>